<gene>
    <name evidence="3" type="ORF">DTL42_18135</name>
</gene>
<dbReference type="PANTHER" id="PTHR46211:SF8">
    <property type="entry name" value="PHOSPHODIESTERASE"/>
    <property type="match status" value="1"/>
</dbReference>
<dbReference type="GO" id="GO:0008081">
    <property type="term" value="F:phosphoric diester hydrolase activity"/>
    <property type="evidence" value="ECO:0007669"/>
    <property type="project" value="InterPro"/>
</dbReference>
<feature type="transmembrane region" description="Helical" evidence="1">
    <location>
        <begin position="177"/>
        <end position="207"/>
    </location>
</feature>
<dbReference type="PANTHER" id="PTHR46211">
    <property type="entry name" value="GLYCEROPHOSPHORYL DIESTER PHOSPHODIESTERASE"/>
    <property type="match status" value="1"/>
</dbReference>
<feature type="transmembrane region" description="Helical" evidence="1">
    <location>
        <begin position="132"/>
        <end position="157"/>
    </location>
</feature>
<sequence>MSRHHFFVMSQLASEITRNLWNCGRTLVATDLLYKLLTFILLTPLLSSLFRLLLAAFGDDVLSDVDIVIFLLGPAGWFCSLVVGTLWLGIVIVAQASLLGVLASHEAGAKLTPIGALQFAAKNGVAVLRLTLRLIVVVVLAIVPFLLVAGAVYWALLTEYDINYYLKENPPVFRVSLGIGAVLAIGLGALMLWLVASYLLAIPLVLFEGVAPGEALRQSRLRVRGHRFPLITMLFLWGIAMLTVSTIASSLLGWLWHHLVPDSTSSLQWLVASIGVGLVCLSLVNLTINLLGTTTFASMLFACYRNLGAGKEVDLSQHFALSNAEDDVFQITRFRLACAGIVGVLLAILIGLASMDSVQMEDNVQIMAHRGASSTAPENTLASIHHAIEAGANWIEIDVQETADGEVVVFHDSDFMRQAHNRLKLWNARHEDLQKIDIGSWFAPEFSAERVPTLAEVLATCKGKIKVNIELKYYGHDQQLEQRVADIVDQQGMASQIMIMSLKRKAVAKMKALRPNWKVGLLLSVATGNLKKLDADFLAINARFATPMFIQNAHDNHKDIYVWTVNDATTMSTMISRGVDGILTDKPALARSVLRQRNEMSTPERLLLEFSTLLGIPPNIAPQ</sequence>
<feature type="transmembrane region" description="Helical" evidence="1">
    <location>
        <begin position="67"/>
        <end position="94"/>
    </location>
</feature>
<dbReference type="InterPro" id="IPR018476">
    <property type="entry name" value="GlyceroP-diester-Pdiesterase_M"/>
</dbReference>
<keyword evidence="1" id="KW-0472">Membrane</keyword>
<dbReference type="CDD" id="cd08579">
    <property type="entry name" value="GDPD_memb_like"/>
    <property type="match status" value="1"/>
</dbReference>
<feature type="transmembrane region" description="Helical" evidence="1">
    <location>
        <begin position="32"/>
        <end position="55"/>
    </location>
</feature>
<keyword evidence="1" id="KW-0812">Transmembrane</keyword>
<organism evidence="3 4">
    <name type="scientific">Bremerella cremea</name>
    <dbReference type="NCBI Taxonomy" id="1031537"/>
    <lineage>
        <taxon>Bacteria</taxon>
        <taxon>Pseudomonadati</taxon>
        <taxon>Planctomycetota</taxon>
        <taxon>Planctomycetia</taxon>
        <taxon>Pirellulales</taxon>
        <taxon>Pirellulaceae</taxon>
        <taxon>Bremerella</taxon>
    </lineage>
</organism>
<comment type="caution">
    <text evidence="3">The sequence shown here is derived from an EMBL/GenBank/DDBJ whole genome shotgun (WGS) entry which is preliminary data.</text>
</comment>
<feature type="domain" description="GP-PDE" evidence="2">
    <location>
        <begin position="364"/>
        <end position="594"/>
    </location>
</feature>
<name>A0A368KMK3_9BACT</name>
<dbReference type="PROSITE" id="PS51704">
    <property type="entry name" value="GP_PDE"/>
    <property type="match status" value="1"/>
</dbReference>
<protein>
    <recommendedName>
        <fullName evidence="2">GP-PDE domain-containing protein</fullName>
    </recommendedName>
</protein>
<dbReference type="Proteomes" id="UP000253562">
    <property type="component" value="Unassembled WGS sequence"/>
</dbReference>
<dbReference type="Pfam" id="PF10110">
    <property type="entry name" value="GPDPase_memb"/>
    <property type="match status" value="1"/>
</dbReference>
<dbReference type="AlphaFoldDB" id="A0A368KMK3"/>
<evidence type="ECO:0000313" key="3">
    <source>
        <dbReference type="EMBL" id="RCS43909.1"/>
    </source>
</evidence>
<dbReference type="EMBL" id="QPEX01000037">
    <property type="protein sequence ID" value="RCS43909.1"/>
    <property type="molecule type" value="Genomic_DNA"/>
</dbReference>
<dbReference type="Pfam" id="PF03009">
    <property type="entry name" value="GDPD"/>
    <property type="match status" value="1"/>
</dbReference>
<dbReference type="InterPro" id="IPR017946">
    <property type="entry name" value="PLC-like_Pdiesterase_TIM-brl"/>
</dbReference>
<feature type="transmembrane region" description="Helical" evidence="1">
    <location>
        <begin position="336"/>
        <end position="355"/>
    </location>
</feature>
<dbReference type="InterPro" id="IPR030395">
    <property type="entry name" value="GP_PDE_dom"/>
</dbReference>
<keyword evidence="1" id="KW-1133">Transmembrane helix</keyword>
<evidence type="ECO:0000256" key="1">
    <source>
        <dbReference type="SAM" id="Phobius"/>
    </source>
</evidence>
<dbReference type="GO" id="GO:0006629">
    <property type="term" value="P:lipid metabolic process"/>
    <property type="evidence" value="ECO:0007669"/>
    <property type="project" value="InterPro"/>
</dbReference>
<proteinExistence type="predicted"/>
<evidence type="ECO:0000259" key="2">
    <source>
        <dbReference type="PROSITE" id="PS51704"/>
    </source>
</evidence>
<accession>A0A368KMK3</accession>
<dbReference type="Gene3D" id="3.20.20.190">
    <property type="entry name" value="Phosphatidylinositol (PI) phosphodiesterase"/>
    <property type="match status" value="1"/>
</dbReference>
<reference evidence="3 4" key="1">
    <citation type="submission" date="2018-07" db="EMBL/GenBank/DDBJ databases">
        <title>Comparative genomes isolates from brazilian mangrove.</title>
        <authorList>
            <person name="De Araujo J.E."/>
            <person name="Taketani R.G."/>
            <person name="Silva M.C.P."/>
            <person name="Lourenco M.V."/>
            <person name="Oliveira V.M."/>
            <person name="Andreote F.D."/>
        </authorList>
    </citation>
    <scope>NUCLEOTIDE SEQUENCE [LARGE SCALE GENOMIC DNA]</scope>
    <source>
        <strain evidence="3 4">HEX PRIS-MGV</strain>
    </source>
</reference>
<dbReference type="SUPFAM" id="SSF51695">
    <property type="entry name" value="PLC-like phosphodiesterases"/>
    <property type="match status" value="1"/>
</dbReference>
<evidence type="ECO:0000313" key="4">
    <source>
        <dbReference type="Proteomes" id="UP000253562"/>
    </source>
</evidence>
<feature type="transmembrane region" description="Helical" evidence="1">
    <location>
        <begin position="228"/>
        <end position="257"/>
    </location>
</feature>
<feature type="transmembrane region" description="Helical" evidence="1">
    <location>
        <begin position="269"/>
        <end position="291"/>
    </location>
</feature>